<feature type="domain" description="GGDEF" evidence="3">
    <location>
        <begin position="535"/>
        <end position="668"/>
    </location>
</feature>
<feature type="transmembrane region" description="Helical" evidence="1">
    <location>
        <begin position="308"/>
        <end position="330"/>
    </location>
</feature>
<dbReference type="NCBIfam" id="TIGR00254">
    <property type="entry name" value="GGDEF"/>
    <property type="match status" value="1"/>
</dbReference>
<organism evidence="4 5">
    <name type="scientific">Peteryoungia algae</name>
    <dbReference type="NCBI Taxonomy" id="2919917"/>
    <lineage>
        <taxon>Bacteria</taxon>
        <taxon>Pseudomonadati</taxon>
        <taxon>Pseudomonadota</taxon>
        <taxon>Alphaproteobacteria</taxon>
        <taxon>Hyphomicrobiales</taxon>
        <taxon>Rhizobiaceae</taxon>
        <taxon>Peteryoungia</taxon>
    </lineage>
</organism>
<dbReference type="SMART" id="SM00052">
    <property type="entry name" value="EAL"/>
    <property type="match status" value="1"/>
</dbReference>
<dbReference type="SUPFAM" id="SSF55073">
    <property type="entry name" value="Nucleotide cyclase"/>
    <property type="match status" value="1"/>
</dbReference>
<dbReference type="Gene3D" id="3.20.20.450">
    <property type="entry name" value="EAL domain"/>
    <property type="match status" value="1"/>
</dbReference>
<dbReference type="InterPro" id="IPR035965">
    <property type="entry name" value="PAS-like_dom_sf"/>
</dbReference>
<dbReference type="Proteomes" id="UP001522662">
    <property type="component" value="Unassembled WGS sequence"/>
</dbReference>
<dbReference type="Pfam" id="PF00563">
    <property type="entry name" value="EAL"/>
    <property type="match status" value="1"/>
</dbReference>
<dbReference type="Gene3D" id="3.30.450.20">
    <property type="entry name" value="PAS domain"/>
    <property type="match status" value="1"/>
</dbReference>
<keyword evidence="1" id="KW-1133">Transmembrane helix</keyword>
<dbReference type="InterPro" id="IPR000160">
    <property type="entry name" value="GGDEF_dom"/>
</dbReference>
<dbReference type="CDD" id="cd00130">
    <property type="entry name" value="PAS"/>
    <property type="match status" value="1"/>
</dbReference>
<keyword evidence="4" id="KW-0614">Plasmid</keyword>
<geneLocation type="plasmid" evidence="4">
    <name>unnamed</name>
</geneLocation>
<dbReference type="InterPro" id="IPR035919">
    <property type="entry name" value="EAL_sf"/>
</dbReference>
<dbReference type="Gene3D" id="3.30.70.270">
    <property type="match status" value="1"/>
</dbReference>
<keyword evidence="1" id="KW-0472">Membrane</keyword>
<dbReference type="InterPro" id="IPR001633">
    <property type="entry name" value="EAL_dom"/>
</dbReference>
<dbReference type="SMART" id="SM00091">
    <property type="entry name" value="PAS"/>
    <property type="match status" value="1"/>
</dbReference>
<evidence type="ECO:0000259" key="3">
    <source>
        <dbReference type="PROSITE" id="PS50887"/>
    </source>
</evidence>
<dbReference type="Pfam" id="PF05226">
    <property type="entry name" value="CHASE2"/>
    <property type="match status" value="1"/>
</dbReference>
<feature type="transmembrane region" description="Helical" evidence="1">
    <location>
        <begin position="283"/>
        <end position="301"/>
    </location>
</feature>
<gene>
    <name evidence="4" type="ORF">MKJ03_03800</name>
</gene>
<feature type="transmembrane region" description="Helical" evidence="1">
    <location>
        <begin position="336"/>
        <end position="355"/>
    </location>
</feature>
<accession>A0ABT0CWD0</accession>
<name>A0ABT0CWD0_9HYPH</name>
<evidence type="ECO:0000313" key="5">
    <source>
        <dbReference type="Proteomes" id="UP001522662"/>
    </source>
</evidence>
<feature type="transmembrane region" description="Helical" evidence="1">
    <location>
        <begin position="12"/>
        <end position="33"/>
    </location>
</feature>
<feature type="domain" description="EAL" evidence="2">
    <location>
        <begin position="677"/>
        <end position="927"/>
    </location>
</feature>
<evidence type="ECO:0000313" key="4">
    <source>
        <dbReference type="EMBL" id="MCJ8237437.1"/>
    </source>
</evidence>
<dbReference type="RefSeq" id="WP_245134846.1">
    <property type="nucleotide sequence ID" value="NZ_CP128477.1"/>
</dbReference>
<evidence type="ECO:0000256" key="1">
    <source>
        <dbReference type="SAM" id="Phobius"/>
    </source>
</evidence>
<dbReference type="PANTHER" id="PTHR44757:SF2">
    <property type="entry name" value="BIOFILM ARCHITECTURE MAINTENANCE PROTEIN MBAA"/>
    <property type="match status" value="1"/>
</dbReference>
<dbReference type="SMART" id="SM01080">
    <property type="entry name" value="CHASE2"/>
    <property type="match status" value="1"/>
</dbReference>
<dbReference type="CDD" id="cd01948">
    <property type="entry name" value="EAL"/>
    <property type="match status" value="1"/>
</dbReference>
<protein>
    <submittedName>
        <fullName evidence="4">EAL domain-containing protein</fullName>
    </submittedName>
</protein>
<dbReference type="InterPro" id="IPR029787">
    <property type="entry name" value="Nucleotide_cyclase"/>
</dbReference>
<dbReference type="EMBL" id="JALAYX010000001">
    <property type="protein sequence ID" value="MCJ8237437.1"/>
    <property type="molecule type" value="Genomic_DNA"/>
</dbReference>
<comment type="caution">
    <text evidence="4">The sequence shown here is derived from an EMBL/GenBank/DDBJ whole genome shotgun (WGS) entry which is preliminary data.</text>
</comment>
<dbReference type="PANTHER" id="PTHR44757">
    <property type="entry name" value="DIGUANYLATE CYCLASE DGCP"/>
    <property type="match status" value="1"/>
</dbReference>
<dbReference type="InterPro" id="IPR043128">
    <property type="entry name" value="Rev_trsase/Diguanyl_cyclase"/>
</dbReference>
<keyword evidence="5" id="KW-1185">Reference proteome</keyword>
<reference evidence="4 5" key="1">
    <citation type="submission" date="2022-03" db="EMBL/GenBank/DDBJ databases">
        <title>Rhizobium SSM4.3 sp. nov., isolated from Sediment (Gouqi Island).</title>
        <authorList>
            <person name="Chen G."/>
        </authorList>
    </citation>
    <scope>NUCLEOTIDE SEQUENCE [LARGE SCALE GENOMIC DNA]</scope>
    <source>
        <strain evidence="4 5">SSM4.3</strain>
        <plasmid evidence="4">unnamed</plasmid>
    </source>
</reference>
<dbReference type="InterPro" id="IPR000014">
    <property type="entry name" value="PAS"/>
</dbReference>
<dbReference type="PROSITE" id="PS50883">
    <property type="entry name" value="EAL"/>
    <property type="match status" value="1"/>
</dbReference>
<dbReference type="SUPFAM" id="SSF55785">
    <property type="entry name" value="PYP-like sensor domain (PAS domain)"/>
    <property type="match status" value="1"/>
</dbReference>
<dbReference type="Pfam" id="PF00990">
    <property type="entry name" value="GGDEF"/>
    <property type="match status" value="1"/>
</dbReference>
<dbReference type="InterPro" id="IPR007890">
    <property type="entry name" value="CHASE2"/>
</dbReference>
<dbReference type="SMART" id="SM00267">
    <property type="entry name" value="GGDEF"/>
    <property type="match status" value="1"/>
</dbReference>
<sequence length="944" mass="101720">MTSDRIPLRSSLSSLISLRIAMIALIIGLPFALPSLSFVRHLDNQLLDFRATTAPRSATGNFAFVAIDTKSLTQVGTWPWPREVHAELVDKLVSAGARDIFLDIDFSTPSRPEGDARLAQALSDAGGGVILPMFRQPFGARSGDPLALTAPLPLLAEHAWPALVDVSLDPDGLMRSFPGMEIIDGIPTQSAPAVLAGYSNARTGRLKIDFSIRPETVPTYSVADVLSGAVTGESLRDRSIVVGAYATELKDQFAVPVYGILSGPMLHVLAAETLVQDRLLTPVPIEPIALLLAALIIAYALTLRRLPLAVPIAASFALLAIAEAAVFLLYKHEALVIYTATLWIMLACGLIMLMAEKIDLSGWLAEIAITENRDIRRVLKRVINDSVDPVIVLDQKLTLLDASQTTSRMLELDEPIAHGTHLAEFVPDAILDGVLRLEAKHLAEPHRVHSDQFEVDLSAPTRNRHLDVVITISPFESLGGQGLSAVGTHVVCVTLRDVTARRLYAAKLEEMSRIDDLTGLLNRRGLTDAMVETGGDFTIFAIDLHRFSHLNETLGREKGDSVLQAVAARLRRNLGMNGLAARIAGDVLCFAAPGSRTREGLEETAEQLLALFDTPFGVDGIKIQINVRVGACSGSSDLGDPGKWIEAAEFALSDAKRVGGSGFRAYEPASALRRTRSRLLEAEMRGALDQGQFFLLYQPQVALASGRLIGAEALLRWQHPTLGMISPGEFIGIAEANGFICDLGQHMFKEACRAAMSWPAHVSVAVNISPVQFLRGDVLSDIRQALTLSGLAPHRLHVEITESIFLERSDDLLLKLGALHALGVTIALDDFGTGYSSLSYISNLPLDKLKIDQSFVRDMVSDPSAQAIVQAVSTLAHGLGLKVVCEGIENALQSEMLAAMGCEEGQGYLFGRPQSARQILEVAAAHSLLPDPKLSGITDLARAV</sequence>
<keyword evidence="1" id="KW-0812">Transmembrane</keyword>
<proteinExistence type="predicted"/>
<evidence type="ECO:0000259" key="2">
    <source>
        <dbReference type="PROSITE" id="PS50883"/>
    </source>
</evidence>
<dbReference type="CDD" id="cd01949">
    <property type="entry name" value="GGDEF"/>
    <property type="match status" value="1"/>
</dbReference>
<dbReference type="InterPro" id="IPR052155">
    <property type="entry name" value="Biofilm_reg_signaling"/>
</dbReference>
<dbReference type="SUPFAM" id="SSF141868">
    <property type="entry name" value="EAL domain-like"/>
    <property type="match status" value="1"/>
</dbReference>
<dbReference type="PROSITE" id="PS50887">
    <property type="entry name" value="GGDEF"/>
    <property type="match status" value="1"/>
</dbReference>